<evidence type="ECO:0008006" key="5">
    <source>
        <dbReference type="Google" id="ProtNLM"/>
    </source>
</evidence>
<organism evidence="3 4">
    <name type="scientific">Tritrichomonas musculus</name>
    <dbReference type="NCBI Taxonomy" id="1915356"/>
    <lineage>
        <taxon>Eukaryota</taxon>
        <taxon>Metamonada</taxon>
        <taxon>Parabasalia</taxon>
        <taxon>Tritrichomonadida</taxon>
        <taxon>Tritrichomonadidae</taxon>
        <taxon>Tritrichomonas</taxon>
    </lineage>
</organism>
<feature type="compositionally biased region" description="Polar residues" evidence="2">
    <location>
        <begin position="169"/>
        <end position="185"/>
    </location>
</feature>
<comment type="caution">
    <text evidence="3">The sequence shown here is derived from an EMBL/GenBank/DDBJ whole genome shotgun (WGS) entry which is preliminary data.</text>
</comment>
<keyword evidence="4" id="KW-1185">Reference proteome</keyword>
<feature type="compositionally biased region" description="Basic and acidic residues" evidence="2">
    <location>
        <begin position="188"/>
        <end position="197"/>
    </location>
</feature>
<dbReference type="InterPro" id="IPR001806">
    <property type="entry name" value="Small_GTPase"/>
</dbReference>
<dbReference type="SMART" id="SM00173">
    <property type="entry name" value="RAS"/>
    <property type="match status" value="1"/>
</dbReference>
<feature type="region of interest" description="Disordered" evidence="2">
    <location>
        <begin position="168"/>
        <end position="197"/>
    </location>
</feature>
<evidence type="ECO:0000256" key="1">
    <source>
        <dbReference type="ARBA" id="ARBA00022741"/>
    </source>
</evidence>
<dbReference type="InterPro" id="IPR027417">
    <property type="entry name" value="P-loop_NTPase"/>
</dbReference>
<sequence>MKVKLVLVGSMHTGKTSIVNRYVNGDFSLHTLTTTQPAFSQKNLTYKRREISLDIWDTAGQERYHALSPLFYRDSEAGIVVFDITDLSSFQKANKWIGELKQARGDNVFIVLAGNKCDLEDKRVVDKADAQKLAAKYNAPYFETSALKNENIDSVFNSICNNIVERMPASSQNEPSKSLKSSIQFQDDEAKPKGNCC</sequence>
<dbReference type="PROSITE" id="PS51420">
    <property type="entry name" value="RHO"/>
    <property type="match status" value="1"/>
</dbReference>
<dbReference type="PRINTS" id="PR00449">
    <property type="entry name" value="RASTRNSFRMNG"/>
</dbReference>
<dbReference type="Proteomes" id="UP001470230">
    <property type="component" value="Unassembled WGS sequence"/>
</dbReference>
<protein>
    <recommendedName>
        <fullName evidence="5">Small GTP-binding protein</fullName>
    </recommendedName>
</protein>
<dbReference type="PROSITE" id="PS51419">
    <property type="entry name" value="RAB"/>
    <property type="match status" value="1"/>
</dbReference>
<evidence type="ECO:0000313" key="4">
    <source>
        <dbReference type="Proteomes" id="UP001470230"/>
    </source>
</evidence>
<dbReference type="EMBL" id="JAPFFF010000011">
    <property type="protein sequence ID" value="KAK8877843.1"/>
    <property type="molecule type" value="Genomic_DNA"/>
</dbReference>
<dbReference type="SMART" id="SM00175">
    <property type="entry name" value="RAB"/>
    <property type="match status" value="1"/>
</dbReference>
<dbReference type="PANTHER" id="PTHR47978">
    <property type="match status" value="1"/>
</dbReference>
<dbReference type="SMART" id="SM00176">
    <property type="entry name" value="RAN"/>
    <property type="match status" value="1"/>
</dbReference>
<dbReference type="Gene3D" id="3.40.50.300">
    <property type="entry name" value="P-loop containing nucleotide triphosphate hydrolases"/>
    <property type="match status" value="1"/>
</dbReference>
<proteinExistence type="predicted"/>
<reference evidence="3 4" key="1">
    <citation type="submission" date="2024-04" db="EMBL/GenBank/DDBJ databases">
        <title>Tritrichomonas musculus Genome.</title>
        <authorList>
            <person name="Alves-Ferreira E."/>
            <person name="Grigg M."/>
            <person name="Lorenzi H."/>
            <person name="Galac M."/>
        </authorList>
    </citation>
    <scope>NUCLEOTIDE SEQUENCE [LARGE SCALE GENOMIC DNA]</scope>
    <source>
        <strain evidence="3 4">EAF2021</strain>
    </source>
</reference>
<evidence type="ECO:0000313" key="3">
    <source>
        <dbReference type="EMBL" id="KAK8877843.1"/>
    </source>
</evidence>
<name>A0ABR2JJ65_9EUKA</name>
<gene>
    <name evidence="3" type="ORF">M9Y10_004606</name>
</gene>
<dbReference type="InterPro" id="IPR005225">
    <property type="entry name" value="Small_GTP-bd"/>
</dbReference>
<dbReference type="Pfam" id="PF00071">
    <property type="entry name" value="Ras"/>
    <property type="match status" value="1"/>
</dbReference>
<keyword evidence="1" id="KW-0547">Nucleotide-binding</keyword>
<accession>A0ABR2JJ65</accession>
<dbReference type="SUPFAM" id="SSF52540">
    <property type="entry name" value="P-loop containing nucleoside triphosphate hydrolases"/>
    <property type="match status" value="1"/>
</dbReference>
<dbReference type="SMART" id="SM00174">
    <property type="entry name" value="RHO"/>
    <property type="match status" value="1"/>
</dbReference>
<dbReference type="NCBIfam" id="TIGR00231">
    <property type="entry name" value="small_GTP"/>
    <property type="match status" value="1"/>
</dbReference>
<dbReference type="PROSITE" id="PS51421">
    <property type="entry name" value="RAS"/>
    <property type="match status" value="1"/>
</dbReference>
<evidence type="ECO:0000256" key="2">
    <source>
        <dbReference type="SAM" id="MobiDB-lite"/>
    </source>
</evidence>